<dbReference type="PANTHER" id="PTHR43581:SF2">
    <property type="entry name" value="EXCINUCLEASE ATPASE SUBUNIT"/>
    <property type="match status" value="1"/>
</dbReference>
<dbReference type="PANTHER" id="PTHR43581">
    <property type="entry name" value="ATP/GTP PHOSPHATASE"/>
    <property type="match status" value="1"/>
</dbReference>
<sequence length="409" mass="47010">NQQVTNNCQKAIHISRIKICHIKCFDEIEINLNSSHNTTLIIGVNARGKSTILQLIALGLNGIKTVPFPYSWKQVVKTNAHHGTFEMDIVFDSKLTSLKFEVNQDDSITCIQGDDFLKSMKDHFLLFAYGANRHIKLEDPKPYQEFDAIATLFGENGYLKHIRISTTFEYVNNNFKIIQQLINAVLEKSDHENNVTLEAYDASSLYFKTPSNPQTPISVEALSEGFKSTFVWLFDMIIRIAKKGGNLNNAQEMTGLVLLDEIDLHLHPSWQRTILSSIETVFPNIHFIVSSHSVFVAQSIKDDNLIALEWDNDKIVVIDNDTRLERSYNAIARELFKISSPFSYETEQQLNQFYAMQKKIRRNETVNEEEFVNLVIDIANKGVELEGVMRREIQSLERRTGKTFNLWKR</sequence>
<reference evidence="2" key="1">
    <citation type="submission" date="2023-06" db="EMBL/GenBank/DDBJ databases">
        <title>Uncultivated large filamentous bacteria from sulfidic sediments reveal new species and different genomic features in energy metabolism and defense.</title>
        <authorList>
            <person name="Fonseca A."/>
        </authorList>
    </citation>
    <scope>NUCLEOTIDE SEQUENCE</scope>
    <source>
        <strain evidence="2">HSG4</strain>
    </source>
</reference>
<dbReference type="Gene3D" id="3.40.50.300">
    <property type="entry name" value="P-loop containing nucleotide triphosphate hydrolases"/>
    <property type="match status" value="1"/>
</dbReference>
<name>A0ABT7VU89_9GAMM</name>
<evidence type="ECO:0000313" key="2">
    <source>
        <dbReference type="EMBL" id="MDM8563141.1"/>
    </source>
</evidence>
<dbReference type="Pfam" id="PF13304">
    <property type="entry name" value="AAA_21"/>
    <property type="match status" value="1"/>
</dbReference>
<evidence type="ECO:0000259" key="1">
    <source>
        <dbReference type="Pfam" id="PF13304"/>
    </source>
</evidence>
<comment type="caution">
    <text evidence="2">The sequence shown here is derived from an EMBL/GenBank/DDBJ whole genome shotgun (WGS) entry which is preliminary data.</text>
</comment>
<dbReference type="InterPro" id="IPR003959">
    <property type="entry name" value="ATPase_AAA_core"/>
</dbReference>
<organism evidence="2 3">
    <name type="scientific">Candidatus Marithioploca araucensis</name>
    <dbReference type="NCBI Taxonomy" id="70273"/>
    <lineage>
        <taxon>Bacteria</taxon>
        <taxon>Pseudomonadati</taxon>
        <taxon>Pseudomonadota</taxon>
        <taxon>Gammaproteobacteria</taxon>
        <taxon>Thiotrichales</taxon>
        <taxon>Thiotrichaceae</taxon>
        <taxon>Candidatus Marithioploca</taxon>
    </lineage>
</organism>
<feature type="non-terminal residue" evidence="2">
    <location>
        <position position="1"/>
    </location>
</feature>
<evidence type="ECO:0000313" key="3">
    <source>
        <dbReference type="Proteomes" id="UP001171945"/>
    </source>
</evidence>
<dbReference type="EMBL" id="JAUCGM010000470">
    <property type="protein sequence ID" value="MDM8563141.1"/>
    <property type="molecule type" value="Genomic_DNA"/>
</dbReference>
<feature type="domain" description="ATPase AAA-type core" evidence="1">
    <location>
        <begin position="39"/>
        <end position="296"/>
    </location>
</feature>
<gene>
    <name evidence="2" type="ORF">QUF54_07290</name>
</gene>
<dbReference type="InterPro" id="IPR051396">
    <property type="entry name" value="Bact_Antivir_Def_Nuclease"/>
</dbReference>
<dbReference type="SUPFAM" id="SSF52540">
    <property type="entry name" value="P-loop containing nucleoside triphosphate hydrolases"/>
    <property type="match status" value="1"/>
</dbReference>
<dbReference type="InterPro" id="IPR027417">
    <property type="entry name" value="P-loop_NTPase"/>
</dbReference>
<dbReference type="Proteomes" id="UP001171945">
    <property type="component" value="Unassembled WGS sequence"/>
</dbReference>
<proteinExistence type="predicted"/>
<accession>A0ABT7VU89</accession>
<keyword evidence="3" id="KW-1185">Reference proteome</keyword>
<protein>
    <submittedName>
        <fullName evidence="2">AAA family ATPase</fullName>
    </submittedName>
</protein>